<dbReference type="Proteomes" id="UP000244803">
    <property type="component" value="Chromosome 1"/>
</dbReference>
<evidence type="ECO:0000313" key="2">
    <source>
        <dbReference type="EMBL" id="UKJ87969.1"/>
    </source>
</evidence>
<feature type="compositionally biased region" description="Polar residues" evidence="1">
    <location>
        <begin position="1601"/>
        <end position="1612"/>
    </location>
</feature>
<sequence length="1770" mass="202113">MGNTFSHIDLSDGKGDYTKEYCRVNVKVEDYSDSKFEKRIQSIKYIYSYSYSYAKYFNLVVSVTALGSKSFYYYVSSENDIIDVIEAYYSKLHKDLPLILGFKTRRSNIFRYYFFVNLKAAHNLKGLPYFPSTKFQLTKELNDEHNRRNKLKFVYENNKSDEYKSKRFNWDGLDLVYYEYLVDDDWLGPYILSTDKVFEHEKSSIVDTSFLRKFNGNLFDYVKVYYTDTKKGPIALLVTFEEESKKHHYVRTDVDGLYWTERTYQYDYSDELERFLKSIKDEFLQNINYQLERNVSYAMGKIIVNKYTKSVGYTEYKHKPDMRGDTKANVLYKMKNMHIVTNNNVKNNEKAPGLSNQRFTEISTYVLNNDHNEHLLIKLTVEFNKTYYLHRFNKDGTKWKQITLEDLEEMGVLNQEQLKLKKQKLEKQGLGKTLDEMLSYERSQETTKTLLQDISANINSFIVVLDNKSRYGAHDIQKIVGKSDSEKEIPPIDIMSNTVNIDYQGDSETIGHCDKIEGYSVLMHDISKPGEGSKHKAKPLPLYIRLYLGNNKVNLYDNKDKPQTYLTYSSQANELYVYFCKSLSTVLLFFYNGKAYMPKTKNGNEWLLVTEVVNCSESNKQTIKEKLDKIKKTFCPDELVKTVTTRGPATTPRTTSTSHSEGNRPSRPPSTPIRRPDTSPGQPGTPSRSAGTTSQTTVTRSRLPETSSIPPSGSPRGTGTTHRDTGRGFGKGVRTDLGSDRGQDVRPGSHSEGHREVDRNKSSLKPTETRPGGESSAKKTLEHESDKTRIQTQNHFSEPGVVILKDVEFNIVGESSDGVMEQQIQSNVDSKSGGGSTNITVIGGSVGGGVAGVGLENNAVNKKFTLKVGSGVNNHILTINDVVSGANADYVLFKKIIFIPKRDTTKSGKDNTPENIPVLIEFYDDCKKIQFCKKDKDWFYWERKEVNYDSSIKLESELKRLKEYSDSYDVLTYELDKKNSYSNIGVTLDTDSTSHYSVYSHTPTDLELNNKKTKILIKNQEIKIETGEKYEKKLFDLSTYFLINNTGTEDVTFFLIKFIESDEEGYVGTPSYYTKTKDSDEKWTHLDILFPEMQERLRKILELEFYGSNFENMRNDSYNLLNDKEPTTFRKRSSVSSVSHKNVRVITIDKGGRPMVQISPHDINIKETRYSGKQSHSSRDHHKRPKCVTISHIPADRQKDHLNLSKVIVLLLEKQCSYGDNDVNMALKQSSLDPQKCRILNQTTVVTGISSEGTRRCINKLGFHLIEHYFINLDESIKKGKDSIELKIFIRDSYSSHNFSELKLYKSDSDTIPIKLYYKPSRDDFYVYFYGNDPRPLLFFYDDYTYRPNSIFDYYQNWIHVPNITDFSCDKDKNTKLLDTLSEIVGLLNVVHLEQSRLFTYGGVHTDDGTENSLYYAVHEFEDKHIIIKVSFNKTPSYFICSHFPYGIDGDGEGFRLGLISYDGTTNSLATYDLKRRLVSVFAYYSLTDKELERPLMLQLGFKPEIIEPELSYQDYLTELDPEDYKLIPDIQSYLGQQFPPLHHPTSQLPDGPLSQHPQVEIFKPFEPHSTDTTYTSGAKGTHPKVAKPGLDTPKSKPPDTHSQSRPTHTTQSKPSDIPSPPKPDQATKDPTSLSPGKSVHPVPPIQPVPPFPPVQQLSPAHTQLFSDPTIVHEFHKLDSTQNDRWIKTEDFDQSNIEKSLNRIESELKTKLEYQKQSESRAKGGGEPIDITLIGGSVGGGVAGVGLVGGGAAVLLKFPYILVPSIKPLL</sequence>
<feature type="compositionally biased region" description="Low complexity" evidence="1">
    <location>
        <begin position="643"/>
        <end position="658"/>
    </location>
</feature>
<protein>
    <submittedName>
        <fullName evidence="2">Uncharacterized protein</fullName>
    </submittedName>
</protein>
<organism evidence="2 3">
    <name type="scientific">Theileria orientalis</name>
    <dbReference type="NCBI Taxonomy" id="68886"/>
    <lineage>
        <taxon>Eukaryota</taxon>
        <taxon>Sar</taxon>
        <taxon>Alveolata</taxon>
        <taxon>Apicomplexa</taxon>
        <taxon>Aconoidasida</taxon>
        <taxon>Piroplasmida</taxon>
        <taxon>Theileriidae</taxon>
        <taxon>Theileria</taxon>
    </lineage>
</organism>
<feature type="compositionally biased region" description="Polar residues" evidence="1">
    <location>
        <begin position="681"/>
        <end position="711"/>
    </location>
</feature>
<dbReference type="OrthoDB" id="10471588at2759"/>
<reference evidence="2" key="1">
    <citation type="submission" date="2022-07" db="EMBL/GenBank/DDBJ databases">
        <title>Evaluation of T. orientalis genome assembly methods using nanopore sequencing and analysis of variation between genomes.</title>
        <authorList>
            <person name="Yam J."/>
            <person name="Micallef M.L."/>
            <person name="Liu M."/>
            <person name="Djordjevic S.P."/>
            <person name="Bogema D.R."/>
            <person name="Jenkins C."/>
        </authorList>
    </citation>
    <scope>NUCLEOTIDE SEQUENCE</scope>
    <source>
        <strain evidence="2">Fish Creek</strain>
    </source>
</reference>
<proteinExistence type="predicted"/>
<feature type="region of interest" description="Disordered" evidence="1">
    <location>
        <begin position="1538"/>
        <end position="1659"/>
    </location>
</feature>
<accession>A0A976QQG0</accession>
<evidence type="ECO:0000313" key="3">
    <source>
        <dbReference type="Proteomes" id="UP000244803"/>
    </source>
</evidence>
<name>A0A976QQG0_THEOR</name>
<gene>
    <name evidence="2" type="ORF">MACJ_000411</name>
</gene>
<dbReference type="EMBL" id="CP056065">
    <property type="protein sequence ID" value="UKJ87969.1"/>
    <property type="molecule type" value="Genomic_DNA"/>
</dbReference>
<evidence type="ECO:0000256" key="1">
    <source>
        <dbReference type="SAM" id="MobiDB-lite"/>
    </source>
</evidence>
<feature type="compositionally biased region" description="Basic and acidic residues" evidence="1">
    <location>
        <begin position="776"/>
        <end position="789"/>
    </location>
</feature>
<feature type="compositionally biased region" description="Basic and acidic residues" evidence="1">
    <location>
        <begin position="733"/>
        <end position="761"/>
    </location>
</feature>
<feature type="compositionally biased region" description="Pro residues" evidence="1">
    <location>
        <begin position="1642"/>
        <end position="1654"/>
    </location>
</feature>
<feature type="region of interest" description="Disordered" evidence="1">
    <location>
        <begin position="643"/>
        <end position="790"/>
    </location>
</feature>